<name>A1ZW06_MICM2</name>
<sequence length="51" mass="6138">MNTQHYFQQLTSLEITQTPEKNAQSIVEVKKRINRSIKKRKSARWAFFLNE</sequence>
<protein>
    <submittedName>
        <fullName evidence="1">Uncharacterized protein</fullName>
    </submittedName>
</protein>
<comment type="caution">
    <text evidence="1">The sequence shown here is derived from an EMBL/GenBank/DDBJ whole genome shotgun (WGS) entry which is preliminary data.</text>
</comment>
<reference evidence="1 2" key="1">
    <citation type="submission" date="2007-01" db="EMBL/GenBank/DDBJ databases">
        <authorList>
            <person name="Haygood M."/>
            <person name="Podell S."/>
            <person name="Anderson C."/>
            <person name="Hopkinson B."/>
            <person name="Roe K."/>
            <person name="Barbeau K."/>
            <person name="Gaasterland T."/>
            <person name="Ferriera S."/>
            <person name="Johnson J."/>
            <person name="Kravitz S."/>
            <person name="Beeson K."/>
            <person name="Sutton G."/>
            <person name="Rogers Y.-H."/>
            <person name="Friedman R."/>
            <person name="Frazier M."/>
            <person name="Venter J.C."/>
        </authorList>
    </citation>
    <scope>NUCLEOTIDE SEQUENCE [LARGE SCALE GENOMIC DNA]</scope>
    <source>
        <strain evidence="1 2">ATCC 23134</strain>
    </source>
</reference>
<evidence type="ECO:0000313" key="1">
    <source>
        <dbReference type="EMBL" id="EAY25369.1"/>
    </source>
</evidence>
<evidence type="ECO:0000313" key="2">
    <source>
        <dbReference type="Proteomes" id="UP000004095"/>
    </source>
</evidence>
<gene>
    <name evidence="1" type="ORF">M23134_06628</name>
</gene>
<proteinExistence type="predicted"/>
<dbReference type="Proteomes" id="UP000004095">
    <property type="component" value="Unassembled WGS sequence"/>
</dbReference>
<dbReference type="EMBL" id="AAWS01000049">
    <property type="protein sequence ID" value="EAY25369.1"/>
    <property type="molecule type" value="Genomic_DNA"/>
</dbReference>
<organism evidence="1 2">
    <name type="scientific">Microscilla marina ATCC 23134</name>
    <dbReference type="NCBI Taxonomy" id="313606"/>
    <lineage>
        <taxon>Bacteria</taxon>
        <taxon>Pseudomonadati</taxon>
        <taxon>Bacteroidota</taxon>
        <taxon>Cytophagia</taxon>
        <taxon>Cytophagales</taxon>
        <taxon>Microscillaceae</taxon>
        <taxon>Microscilla</taxon>
    </lineage>
</organism>
<keyword evidence="2" id="KW-1185">Reference proteome</keyword>
<accession>A1ZW06</accession>
<dbReference type="AlphaFoldDB" id="A1ZW06"/>